<organism evidence="3 4">
    <name type="scientific">Oceanobacillus limi</name>
    <dbReference type="NCBI Taxonomy" id="930131"/>
    <lineage>
        <taxon>Bacteria</taxon>
        <taxon>Bacillati</taxon>
        <taxon>Bacillota</taxon>
        <taxon>Bacilli</taxon>
        <taxon>Bacillales</taxon>
        <taxon>Bacillaceae</taxon>
        <taxon>Oceanobacillus</taxon>
    </lineage>
</organism>
<keyword evidence="1" id="KW-0472">Membrane</keyword>
<name>A0A1I0GNQ5_9BACI</name>
<dbReference type="AlphaFoldDB" id="A0A1I0GNQ5"/>
<feature type="transmembrane region" description="Helical" evidence="1">
    <location>
        <begin position="39"/>
        <end position="57"/>
    </location>
</feature>
<dbReference type="Pfam" id="PF06713">
    <property type="entry name" value="bPH_4"/>
    <property type="match status" value="1"/>
</dbReference>
<evidence type="ECO:0000256" key="1">
    <source>
        <dbReference type="SAM" id="Phobius"/>
    </source>
</evidence>
<dbReference type="InterPro" id="IPR009589">
    <property type="entry name" value="PH_YyaB-like"/>
</dbReference>
<feature type="domain" description="Uncharacterized protein YyaB-like PH" evidence="2">
    <location>
        <begin position="63"/>
        <end position="139"/>
    </location>
</feature>
<feature type="transmembrane region" description="Helical" evidence="1">
    <location>
        <begin position="13"/>
        <end position="33"/>
    </location>
</feature>
<sequence length="146" mass="16987">MIFRSKVDNTFKILIYIFVILFGIISFSPLLLFDNPSSFDIITLVLLFVVSTGLLFWTTHFIRYIFFQDHLYVKAGLFRSKIKYNEITKITKTKNFFTGYRLMAATDGIQIYYKSALLGSIKISPDDLESFISEIKKRCPNVKINL</sequence>
<keyword evidence="1" id="KW-1133">Transmembrane helix</keyword>
<gene>
    <name evidence="3" type="ORF">SAMN05216389_12271</name>
</gene>
<dbReference type="EMBL" id="FOHE01000022">
    <property type="protein sequence ID" value="SET71888.1"/>
    <property type="molecule type" value="Genomic_DNA"/>
</dbReference>
<dbReference type="OrthoDB" id="2436858at2"/>
<dbReference type="STRING" id="930131.SAMN05216389_12271"/>
<accession>A0A1I0GNQ5</accession>
<dbReference type="Proteomes" id="UP000198618">
    <property type="component" value="Unassembled WGS sequence"/>
</dbReference>
<proteinExistence type="predicted"/>
<protein>
    <submittedName>
        <fullName evidence="3">PH domain-containing protein</fullName>
    </submittedName>
</protein>
<evidence type="ECO:0000313" key="4">
    <source>
        <dbReference type="Proteomes" id="UP000198618"/>
    </source>
</evidence>
<dbReference type="GO" id="GO:0030153">
    <property type="term" value="P:bacteriocin immunity"/>
    <property type="evidence" value="ECO:0007669"/>
    <property type="project" value="InterPro"/>
</dbReference>
<dbReference type="RefSeq" id="WP_090872271.1">
    <property type="nucleotide sequence ID" value="NZ_FOHE01000022.1"/>
</dbReference>
<evidence type="ECO:0000313" key="3">
    <source>
        <dbReference type="EMBL" id="SET71888.1"/>
    </source>
</evidence>
<keyword evidence="4" id="KW-1185">Reference proteome</keyword>
<reference evidence="3 4" key="1">
    <citation type="submission" date="2016-10" db="EMBL/GenBank/DDBJ databases">
        <authorList>
            <person name="de Groot N.N."/>
        </authorList>
    </citation>
    <scope>NUCLEOTIDE SEQUENCE [LARGE SCALE GENOMIC DNA]</scope>
    <source>
        <strain evidence="3 4">IBRC-M 10780</strain>
    </source>
</reference>
<keyword evidence="1" id="KW-0812">Transmembrane</keyword>
<evidence type="ECO:0000259" key="2">
    <source>
        <dbReference type="Pfam" id="PF06713"/>
    </source>
</evidence>